<sequence length="337" mass="37689">MDNPSMVWLPELEMEEPNDILKHQQTHPYCSNSVDSFSSQSFKGYPNLVTSVNQSIQLTPINGDVDKQQDHKETKISPIAQSHGSSSNTFTISFGNTTSPHEINDFQLYGRSNLKHPDALIPKEESSLNELLASIDSNTRFRSARRNFRQAQEHVVAERKRREKLAERFISLSSLLPGLKKMDKATVLEDACNYIMQLRTRVKELEDKSVKGKDIIQESGVISLGRSSRFCAHHEDVASSSDDTNYNLPSSSSCSPEIKARISGSKILVRIYCTKTPSLVLKTLNEMARLHITIICCSVLPFSNSHLVAITAQMSDEMVVTAKYLVKCLQSALSDSH</sequence>
<comment type="subcellular location">
    <subcellularLocation>
        <location evidence="1">Nucleus</location>
    </subcellularLocation>
</comment>
<keyword evidence="2" id="KW-0805">Transcription regulation</keyword>
<accession>A0AAP0GVC7</accession>
<evidence type="ECO:0000313" key="7">
    <source>
        <dbReference type="Proteomes" id="UP001408789"/>
    </source>
</evidence>
<dbReference type="PROSITE" id="PS50888">
    <property type="entry name" value="BHLH"/>
    <property type="match status" value="1"/>
</dbReference>
<feature type="domain" description="BHLH" evidence="5">
    <location>
        <begin position="149"/>
        <end position="198"/>
    </location>
</feature>
<dbReference type="PANTHER" id="PTHR45959">
    <property type="entry name" value="BHLH TRANSCRIPTION FACTOR"/>
    <property type="match status" value="1"/>
</dbReference>
<dbReference type="AlphaFoldDB" id="A0AAP0GVC7"/>
<dbReference type="SUPFAM" id="SSF47459">
    <property type="entry name" value="HLH, helix-loop-helix DNA-binding domain"/>
    <property type="match status" value="1"/>
</dbReference>
<keyword evidence="7" id="KW-1185">Reference proteome</keyword>
<dbReference type="PANTHER" id="PTHR45959:SF39">
    <property type="entry name" value="MYC-TYPE, BASIC HELIX-LOOP-HELIX (BHLH) DOMAIN-CONTAINING PROTEIN-RELATED"/>
    <property type="match status" value="1"/>
</dbReference>
<evidence type="ECO:0000259" key="5">
    <source>
        <dbReference type="PROSITE" id="PS50888"/>
    </source>
</evidence>
<protein>
    <recommendedName>
        <fullName evidence="5">BHLH domain-containing protein</fullName>
    </recommendedName>
</protein>
<dbReference type="InterPro" id="IPR011598">
    <property type="entry name" value="bHLH_dom"/>
</dbReference>
<dbReference type="EMBL" id="JBCNJP010000019">
    <property type="protein sequence ID" value="KAK9061934.1"/>
    <property type="molecule type" value="Genomic_DNA"/>
</dbReference>
<dbReference type="Proteomes" id="UP001408789">
    <property type="component" value="Unassembled WGS sequence"/>
</dbReference>
<dbReference type="Pfam" id="PF00010">
    <property type="entry name" value="HLH"/>
    <property type="match status" value="1"/>
</dbReference>
<evidence type="ECO:0000256" key="2">
    <source>
        <dbReference type="ARBA" id="ARBA00023015"/>
    </source>
</evidence>
<dbReference type="InterPro" id="IPR036638">
    <property type="entry name" value="HLH_DNA-bd_sf"/>
</dbReference>
<evidence type="ECO:0000256" key="1">
    <source>
        <dbReference type="ARBA" id="ARBA00004123"/>
    </source>
</evidence>
<proteinExistence type="predicted"/>
<evidence type="ECO:0000313" key="6">
    <source>
        <dbReference type="EMBL" id="KAK9061934.1"/>
    </source>
</evidence>
<comment type="caution">
    <text evidence="6">The sequence shown here is derived from an EMBL/GenBank/DDBJ whole genome shotgun (WGS) entry which is preliminary data.</text>
</comment>
<dbReference type="InterPro" id="IPR052610">
    <property type="entry name" value="bHLH_transcription_regulator"/>
</dbReference>
<keyword evidence="3" id="KW-0804">Transcription</keyword>
<gene>
    <name evidence="6" type="ORF">SSX86_019118</name>
</gene>
<dbReference type="GO" id="GO:0005634">
    <property type="term" value="C:nucleus"/>
    <property type="evidence" value="ECO:0007669"/>
    <property type="project" value="UniProtKB-SubCell"/>
</dbReference>
<dbReference type="SMART" id="SM00353">
    <property type="entry name" value="HLH"/>
    <property type="match status" value="1"/>
</dbReference>
<keyword evidence="4" id="KW-0539">Nucleus</keyword>
<dbReference type="Gene3D" id="4.10.280.10">
    <property type="entry name" value="Helix-loop-helix DNA-binding domain"/>
    <property type="match status" value="1"/>
</dbReference>
<evidence type="ECO:0000256" key="3">
    <source>
        <dbReference type="ARBA" id="ARBA00023163"/>
    </source>
</evidence>
<dbReference type="GO" id="GO:0046983">
    <property type="term" value="F:protein dimerization activity"/>
    <property type="evidence" value="ECO:0007669"/>
    <property type="project" value="InterPro"/>
</dbReference>
<evidence type="ECO:0000256" key="4">
    <source>
        <dbReference type="ARBA" id="ARBA00023242"/>
    </source>
</evidence>
<organism evidence="6 7">
    <name type="scientific">Deinandra increscens subsp. villosa</name>
    <dbReference type="NCBI Taxonomy" id="3103831"/>
    <lineage>
        <taxon>Eukaryota</taxon>
        <taxon>Viridiplantae</taxon>
        <taxon>Streptophyta</taxon>
        <taxon>Embryophyta</taxon>
        <taxon>Tracheophyta</taxon>
        <taxon>Spermatophyta</taxon>
        <taxon>Magnoliopsida</taxon>
        <taxon>eudicotyledons</taxon>
        <taxon>Gunneridae</taxon>
        <taxon>Pentapetalae</taxon>
        <taxon>asterids</taxon>
        <taxon>campanulids</taxon>
        <taxon>Asterales</taxon>
        <taxon>Asteraceae</taxon>
        <taxon>Asteroideae</taxon>
        <taxon>Heliantheae alliance</taxon>
        <taxon>Madieae</taxon>
        <taxon>Madiinae</taxon>
        <taxon>Deinandra</taxon>
    </lineage>
</organism>
<name>A0AAP0GVC7_9ASTR</name>
<reference evidence="6 7" key="1">
    <citation type="submission" date="2024-04" db="EMBL/GenBank/DDBJ databases">
        <title>The reference genome of an endangered Asteraceae, Deinandra increscens subsp. villosa, native to the Central Coast of California.</title>
        <authorList>
            <person name="Guilliams M."/>
            <person name="Hasenstab-Lehman K."/>
            <person name="Meyer R."/>
            <person name="Mcevoy S."/>
        </authorList>
    </citation>
    <scope>NUCLEOTIDE SEQUENCE [LARGE SCALE GENOMIC DNA]</scope>
    <source>
        <tissue evidence="6">Leaf</tissue>
    </source>
</reference>